<dbReference type="Pfam" id="PF12806">
    <property type="entry name" value="Acyl-CoA_dh_C"/>
    <property type="match status" value="1"/>
</dbReference>
<dbReference type="GO" id="GO:0005886">
    <property type="term" value="C:plasma membrane"/>
    <property type="evidence" value="ECO:0007669"/>
    <property type="project" value="TreeGrafter"/>
</dbReference>
<dbReference type="GO" id="GO:0003995">
    <property type="term" value="F:acyl-CoA dehydrogenase activity"/>
    <property type="evidence" value="ECO:0007669"/>
    <property type="project" value="InterPro"/>
</dbReference>
<comment type="cofactor">
    <cofactor evidence="1 7">
        <name>FAD</name>
        <dbReference type="ChEBI" id="CHEBI:57692"/>
    </cofactor>
</comment>
<dbReference type="RefSeq" id="WP_092211802.1">
    <property type="nucleotide sequence ID" value="NZ_FMUX01000011.1"/>
</dbReference>
<dbReference type="InterPro" id="IPR013786">
    <property type="entry name" value="AcylCoA_DH/ox_N"/>
</dbReference>
<organism evidence="12 13">
    <name type="scientific">Desulfoluna spongiiphila</name>
    <dbReference type="NCBI Taxonomy" id="419481"/>
    <lineage>
        <taxon>Bacteria</taxon>
        <taxon>Pseudomonadati</taxon>
        <taxon>Thermodesulfobacteriota</taxon>
        <taxon>Desulfobacteria</taxon>
        <taxon>Desulfobacterales</taxon>
        <taxon>Desulfolunaceae</taxon>
        <taxon>Desulfoluna</taxon>
    </lineage>
</organism>
<feature type="domain" description="Acetyl-CoA dehydrogenase-like C-terminal" evidence="11">
    <location>
        <begin position="469"/>
        <end position="596"/>
    </location>
</feature>
<dbReference type="InterPro" id="IPR046373">
    <property type="entry name" value="Acyl-CoA_Oxase/DH_mid-dom_sf"/>
</dbReference>
<feature type="domain" description="Acyl-CoA dehydrogenase/oxidase N-terminal" evidence="10">
    <location>
        <begin position="39"/>
        <end position="157"/>
    </location>
</feature>
<dbReference type="InterPro" id="IPR009075">
    <property type="entry name" value="AcylCo_DH/oxidase_C"/>
</dbReference>
<evidence type="ECO:0008006" key="14">
    <source>
        <dbReference type="Google" id="ProtNLM"/>
    </source>
</evidence>
<feature type="domain" description="Acyl-CoA oxidase/dehydrogenase middle" evidence="9">
    <location>
        <begin position="162"/>
        <end position="269"/>
    </location>
</feature>
<dbReference type="Gene3D" id="1.20.140.10">
    <property type="entry name" value="Butyryl-CoA Dehydrogenase, subunit A, domain 3"/>
    <property type="match status" value="1"/>
</dbReference>
<dbReference type="SUPFAM" id="SSF47203">
    <property type="entry name" value="Acyl-CoA dehydrogenase C-terminal domain-like"/>
    <property type="match status" value="1"/>
</dbReference>
<dbReference type="OrthoDB" id="9765339at2"/>
<dbReference type="EMBL" id="FMUX01000011">
    <property type="protein sequence ID" value="SCY55798.1"/>
    <property type="molecule type" value="Genomic_DNA"/>
</dbReference>
<dbReference type="InterPro" id="IPR006091">
    <property type="entry name" value="Acyl-CoA_Oxase/DH_mid-dom"/>
</dbReference>
<dbReference type="GO" id="GO:0050660">
    <property type="term" value="F:flavin adenine dinucleotide binding"/>
    <property type="evidence" value="ECO:0007669"/>
    <property type="project" value="InterPro"/>
</dbReference>
<dbReference type="Pfam" id="PF00441">
    <property type="entry name" value="Acyl-CoA_dh_1"/>
    <property type="match status" value="1"/>
</dbReference>
<evidence type="ECO:0000313" key="12">
    <source>
        <dbReference type="EMBL" id="SCY55798.1"/>
    </source>
</evidence>
<dbReference type="Pfam" id="PF02770">
    <property type="entry name" value="Acyl-CoA_dh_M"/>
    <property type="match status" value="1"/>
</dbReference>
<evidence type="ECO:0000259" key="9">
    <source>
        <dbReference type="Pfam" id="PF02770"/>
    </source>
</evidence>
<dbReference type="Gene3D" id="1.10.540.10">
    <property type="entry name" value="Acyl-CoA dehydrogenase/oxidase, N-terminal domain"/>
    <property type="match status" value="1"/>
</dbReference>
<dbReference type="Proteomes" id="UP000198870">
    <property type="component" value="Unassembled WGS sequence"/>
</dbReference>
<name>A0A1G5GYR9_9BACT</name>
<reference evidence="12 13" key="1">
    <citation type="submission" date="2016-10" db="EMBL/GenBank/DDBJ databases">
        <authorList>
            <person name="de Groot N.N."/>
        </authorList>
    </citation>
    <scope>NUCLEOTIDE SEQUENCE [LARGE SCALE GENOMIC DNA]</scope>
    <source>
        <strain evidence="12 13">AA1</strain>
    </source>
</reference>
<keyword evidence="5 7" id="KW-0274">FAD</keyword>
<dbReference type="InterPro" id="IPR037069">
    <property type="entry name" value="AcylCoA_DH/ox_N_sf"/>
</dbReference>
<accession>A0A1G5GYR9</accession>
<dbReference type="PANTHER" id="PTHR42803">
    <property type="entry name" value="ACYL-COA DEHYDROGENASE"/>
    <property type="match status" value="1"/>
</dbReference>
<dbReference type="InterPro" id="IPR025878">
    <property type="entry name" value="Acyl-CoA_dh-like_C_dom"/>
</dbReference>
<protein>
    <recommendedName>
        <fullName evidence="14">Acyl-CoA dehydrogenase</fullName>
    </recommendedName>
</protein>
<dbReference type="PANTHER" id="PTHR42803:SF1">
    <property type="entry name" value="BROAD-SPECIFICITY LINEAR ACYL-COA DEHYDROGENASE FADE5"/>
    <property type="match status" value="1"/>
</dbReference>
<evidence type="ECO:0000259" key="8">
    <source>
        <dbReference type="Pfam" id="PF00441"/>
    </source>
</evidence>
<comment type="similarity">
    <text evidence="2 7">Belongs to the acyl-CoA dehydrogenase family.</text>
</comment>
<dbReference type="SUPFAM" id="SSF56645">
    <property type="entry name" value="Acyl-CoA dehydrogenase NM domain-like"/>
    <property type="match status" value="1"/>
</dbReference>
<evidence type="ECO:0000256" key="1">
    <source>
        <dbReference type="ARBA" id="ARBA00001974"/>
    </source>
</evidence>
<keyword evidence="4 7" id="KW-0285">Flavoprotein</keyword>
<evidence type="ECO:0000256" key="2">
    <source>
        <dbReference type="ARBA" id="ARBA00009347"/>
    </source>
</evidence>
<evidence type="ECO:0000259" key="10">
    <source>
        <dbReference type="Pfam" id="PF02771"/>
    </source>
</evidence>
<keyword evidence="6 7" id="KW-0560">Oxidoreductase</keyword>
<evidence type="ECO:0000256" key="6">
    <source>
        <dbReference type="ARBA" id="ARBA00023002"/>
    </source>
</evidence>
<dbReference type="InterPro" id="IPR052166">
    <property type="entry name" value="Diverse_Acyl-CoA_DH"/>
</dbReference>
<evidence type="ECO:0000259" key="11">
    <source>
        <dbReference type="Pfam" id="PF12806"/>
    </source>
</evidence>
<proteinExistence type="inferred from homology"/>
<feature type="domain" description="Acyl-CoA dehydrogenase/oxidase C-terminal" evidence="8">
    <location>
        <begin position="284"/>
        <end position="453"/>
    </location>
</feature>
<gene>
    <name evidence="12" type="ORF">SAMN05216233_111182</name>
</gene>
<dbReference type="Pfam" id="PF02771">
    <property type="entry name" value="Acyl-CoA_dh_N"/>
    <property type="match status" value="1"/>
</dbReference>
<dbReference type="STRING" id="419481.SAMN05216233_111182"/>
<evidence type="ECO:0000256" key="3">
    <source>
        <dbReference type="ARBA" id="ARBA00011881"/>
    </source>
</evidence>
<evidence type="ECO:0000256" key="4">
    <source>
        <dbReference type="ARBA" id="ARBA00022630"/>
    </source>
</evidence>
<evidence type="ECO:0000313" key="13">
    <source>
        <dbReference type="Proteomes" id="UP000198870"/>
    </source>
</evidence>
<dbReference type="InterPro" id="IPR036250">
    <property type="entry name" value="AcylCo_DH-like_C"/>
</dbReference>
<comment type="subunit">
    <text evidence="3">Homotetramer.</text>
</comment>
<dbReference type="AlphaFoldDB" id="A0A1G5GYR9"/>
<dbReference type="InterPro" id="IPR009100">
    <property type="entry name" value="AcylCoA_DH/oxidase_NM_dom_sf"/>
</dbReference>
<evidence type="ECO:0000256" key="7">
    <source>
        <dbReference type="RuleBase" id="RU362125"/>
    </source>
</evidence>
<dbReference type="InterPro" id="IPR006089">
    <property type="entry name" value="Acyl-CoA_DH_CS"/>
</dbReference>
<dbReference type="Gene3D" id="2.40.110.10">
    <property type="entry name" value="Butyryl-CoA Dehydrogenase, subunit A, domain 2"/>
    <property type="match status" value="1"/>
</dbReference>
<evidence type="ECO:0000256" key="5">
    <source>
        <dbReference type="ARBA" id="ARBA00022827"/>
    </source>
</evidence>
<sequence>MAQQIADRRDQDYVLHEMLNVAQFSETEKYGDFNKKTIDMVLSEARKFAVNEILPTQKTGDEEGVKLENGQVKVPPSFHKPYKLFCENEWVAMADAPEVGGQGLPHAVALACGELFTGANCAFLMYPGLTHGCGNIIASLGSDKQKELYLKKLYTGEWGGTMCLTEANAGSDVGALESVATPNDDGTYNIVGSKIFISGGDSDMVPNVIHPVLARIEGSPAGTRGISLFIVPKLWVNDDGSFGEDNDVVVTGVEHKMGIHGNATCSIAFGGKGKCRGTLIGEKNKGMKAMFLMMNEARQGVALQGHGFATTSYMNAVNYAKERVQSPNLLSMLDAEPKGVPIIQHPDVRRNLLIMKSYVEGMRSLLYYMGFCFDMVGTSEDEAVRDKYNGLIEIVTPVAKSYGTDKGFEVCSLGIQIYGGYGFIEEYPQAQLLRDCKITSIYEGTNGIQAMDLLGRKLGMKKGKPMMDLMGEIQAAIALAKEAGLDDMAAKVEAALNKVGECAMAIGGAAMSEKLLDAFGSATLFQECCGDLIMAWMHLWRAAVAQPKIEKAKKKDKAFYEGQVVTAKFFIEHMLPVGLGKMDSVKALTASIMEMPEDSFIG</sequence>
<keyword evidence="13" id="KW-1185">Reference proteome</keyword>
<dbReference type="PROSITE" id="PS00072">
    <property type="entry name" value="ACYL_COA_DH_1"/>
    <property type="match status" value="1"/>
</dbReference>